<keyword evidence="8 9" id="KW-0408">Iron</keyword>
<feature type="binding site" evidence="9">
    <location>
        <position position="64"/>
    </location>
    <ligand>
        <name>Ca(2+)</name>
        <dbReference type="ChEBI" id="CHEBI:29108"/>
        <label>2</label>
    </ligand>
</feature>
<dbReference type="Gene3D" id="1.10.420.10">
    <property type="entry name" value="Peroxidase, domain 2"/>
    <property type="match status" value="1"/>
</dbReference>
<dbReference type="GO" id="GO:0006979">
    <property type="term" value="P:response to oxidative stress"/>
    <property type="evidence" value="ECO:0007669"/>
    <property type="project" value="InterPro"/>
</dbReference>
<evidence type="ECO:0000259" key="10">
    <source>
        <dbReference type="PROSITE" id="PS50873"/>
    </source>
</evidence>
<dbReference type="GO" id="GO:0046872">
    <property type="term" value="F:metal ion binding"/>
    <property type="evidence" value="ECO:0007669"/>
    <property type="project" value="UniProtKB-KW"/>
</dbReference>
<keyword evidence="4 11" id="KW-0575">Peroxidase</keyword>
<comment type="catalytic activity">
    <reaction evidence="1">
        <text>2 a phenolic donor + H2O2 = 2 a phenolic radical donor + 2 H2O</text>
        <dbReference type="Rhea" id="RHEA:56136"/>
        <dbReference type="ChEBI" id="CHEBI:15377"/>
        <dbReference type="ChEBI" id="CHEBI:16240"/>
        <dbReference type="ChEBI" id="CHEBI:139520"/>
        <dbReference type="ChEBI" id="CHEBI:139521"/>
        <dbReference type="EC" id="1.11.1.7"/>
    </reaction>
</comment>
<dbReference type="OrthoDB" id="2113341at2759"/>
<evidence type="ECO:0000256" key="7">
    <source>
        <dbReference type="ARBA" id="ARBA00023002"/>
    </source>
</evidence>
<keyword evidence="5" id="KW-0349">Heme</keyword>
<reference evidence="12" key="1">
    <citation type="journal article" date="2019" name="Plant Biotechnol. J.">
        <title>Genome sequencing of the Australian wild diploid species Gossypium australe highlights disease resistance and delayed gland morphogenesis.</title>
        <authorList>
            <person name="Cai Y."/>
            <person name="Cai X."/>
            <person name="Wang Q."/>
            <person name="Wang P."/>
            <person name="Zhang Y."/>
            <person name="Cai C."/>
            <person name="Xu Y."/>
            <person name="Wang K."/>
            <person name="Zhou Z."/>
            <person name="Wang C."/>
            <person name="Geng S."/>
            <person name="Li B."/>
            <person name="Dong Q."/>
            <person name="Hou Y."/>
            <person name="Wang H."/>
            <person name="Ai P."/>
            <person name="Liu Z."/>
            <person name="Yi F."/>
            <person name="Sun M."/>
            <person name="An G."/>
            <person name="Cheng J."/>
            <person name="Zhang Y."/>
            <person name="Shi Q."/>
            <person name="Xie Y."/>
            <person name="Shi X."/>
            <person name="Chang Y."/>
            <person name="Huang F."/>
            <person name="Chen Y."/>
            <person name="Hong S."/>
            <person name="Mi L."/>
            <person name="Sun Q."/>
            <person name="Zhang L."/>
            <person name="Zhou B."/>
            <person name="Peng R."/>
            <person name="Zhang X."/>
            <person name="Liu F."/>
        </authorList>
    </citation>
    <scope>NUCLEOTIDE SEQUENCE [LARGE SCALE GENOMIC DNA]</scope>
    <source>
        <strain evidence="12">cv. PA1801</strain>
    </source>
</reference>
<evidence type="ECO:0000256" key="9">
    <source>
        <dbReference type="PIRSR" id="PIRSR600823-3"/>
    </source>
</evidence>
<evidence type="ECO:0000313" key="11">
    <source>
        <dbReference type="EMBL" id="KAA3479999.1"/>
    </source>
</evidence>
<dbReference type="PROSITE" id="PS50873">
    <property type="entry name" value="PEROXIDASE_4"/>
    <property type="match status" value="1"/>
</dbReference>
<evidence type="ECO:0000256" key="1">
    <source>
        <dbReference type="ARBA" id="ARBA00000189"/>
    </source>
</evidence>
<dbReference type="AlphaFoldDB" id="A0A5B6WE41"/>
<dbReference type="InterPro" id="IPR002016">
    <property type="entry name" value="Haem_peroxidase"/>
</dbReference>
<comment type="cofactor">
    <cofactor evidence="9">
        <name>heme b</name>
        <dbReference type="ChEBI" id="CHEBI:60344"/>
    </cofactor>
    <text evidence="9">Binds 1 heme b (iron(II)-protoporphyrin IX) group per subunit.</text>
</comment>
<comment type="cofactor">
    <cofactor evidence="9">
        <name>Ca(2+)</name>
        <dbReference type="ChEBI" id="CHEBI:29108"/>
    </cofactor>
    <text evidence="9">Binds 2 calcium ions per subunit.</text>
</comment>
<comment type="similarity">
    <text evidence="2">Belongs to the peroxidase family. Ascorbate peroxidase subfamily.</text>
</comment>
<dbReference type="InterPro" id="IPR000823">
    <property type="entry name" value="Peroxidase_pln"/>
</dbReference>
<dbReference type="Pfam" id="PF00141">
    <property type="entry name" value="peroxidase"/>
    <property type="match status" value="1"/>
</dbReference>
<dbReference type="Proteomes" id="UP000325315">
    <property type="component" value="Unassembled WGS sequence"/>
</dbReference>
<comment type="caution">
    <text evidence="11">The sequence shown here is derived from an EMBL/GenBank/DDBJ whole genome shotgun (WGS) entry which is preliminary data.</text>
</comment>
<dbReference type="PRINTS" id="PR00461">
    <property type="entry name" value="PLPEROXIDASE"/>
</dbReference>
<keyword evidence="7" id="KW-0560">Oxidoreductase</keyword>
<dbReference type="GO" id="GO:0140825">
    <property type="term" value="F:lactoperoxidase activity"/>
    <property type="evidence" value="ECO:0007669"/>
    <property type="project" value="UniProtKB-EC"/>
</dbReference>
<evidence type="ECO:0000256" key="6">
    <source>
        <dbReference type="ARBA" id="ARBA00022723"/>
    </source>
</evidence>
<dbReference type="PANTHER" id="PTHR31388">
    <property type="entry name" value="PEROXIDASE 72-RELATED"/>
    <property type="match status" value="1"/>
</dbReference>
<keyword evidence="6 9" id="KW-0479">Metal-binding</keyword>
<evidence type="ECO:0000256" key="4">
    <source>
        <dbReference type="ARBA" id="ARBA00022559"/>
    </source>
</evidence>
<accession>A0A5B6WE41</accession>
<dbReference type="InterPro" id="IPR010255">
    <property type="entry name" value="Haem_peroxidase_sf"/>
</dbReference>
<sequence length="115" mass="12926">MYIHALIKNFKSQSLNLRDLVALSSGHTIGAKTYNATNINPAFAKQRKATCPRDGGNTNLAPLDPLSTCFDISYFENLVKKKTLLISNQTLFNGGLIENFVKIYNHKVFWDDFAK</sequence>
<feature type="domain" description="Plant heme peroxidase family profile" evidence="10">
    <location>
        <begin position="1"/>
        <end position="115"/>
    </location>
</feature>
<proteinExistence type="inferred from homology"/>
<evidence type="ECO:0000313" key="12">
    <source>
        <dbReference type="Proteomes" id="UP000325315"/>
    </source>
</evidence>
<dbReference type="InterPro" id="IPR019793">
    <property type="entry name" value="Peroxidases_heam-ligand_BS"/>
</dbReference>
<dbReference type="PROSITE" id="PS00435">
    <property type="entry name" value="PEROXIDASE_1"/>
    <property type="match status" value="1"/>
</dbReference>
<evidence type="ECO:0000256" key="3">
    <source>
        <dbReference type="ARBA" id="ARBA00012313"/>
    </source>
</evidence>
<name>A0A5B6WE41_9ROSI</name>
<dbReference type="PANTHER" id="PTHR31388:SF126">
    <property type="entry name" value="PEROXIDASE"/>
    <property type="match status" value="1"/>
</dbReference>
<evidence type="ECO:0000256" key="8">
    <source>
        <dbReference type="ARBA" id="ARBA00023004"/>
    </source>
</evidence>
<feature type="binding site" description="axial binding residue" evidence="9">
    <location>
        <position position="27"/>
    </location>
    <ligand>
        <name>heme b</name>
        <dbReference type="ChEBI" id="CHEBI:60344"/>
    </ligand>
    <ligandPart>
        <name>Fe</name>
        <dbReference type="ChEBI" id="CHEBI:18248"/>
    </ligandPart>
</feature>
<keyword evidence="9" id="KW-0106">Calcium</keyword>
<dbReference type="EC" id="1.11.1.7" evidence="3"/>
<keyword evidence="12" id="KW-1185">Reference proteome</keyword>
<feature type="binding site" evidence="9">
    <location>
        <position position="28"/>
    </location>
    <ligand>
        <name>Ca(2+)</name>
        <dbReference type="ChEBI" id="CHEBI:29108"/>
        <label>2</label>
    </ligand>
</feature>
<dbReference type="SUPFAM" id="SSF48113">
    <property type="entry name" value="Heme-dependent peroxidases"/>
    <property type="match status" value="1"/>
</dbReference>
<dbReference type="GO" id="GO:0020037">
    <property type="term" value="F:heme binding"/>
    <property type="evidence" value="ECO:0007669"/>
    <property type="project" value="InterPro"/>
</dbReference>
<protein>
    <recommendedName>
        <fullName evidence="3">peroxidase</fullName>
        <ecNumber evidence="3">1.11.1.7</ecNumber>
    </recommendedName>
</protein>
<evidence type="ECO:0000256" key="5">
    <source>
        <dbReference type="ARBA" id="ARBA00022617"/>
    </source>
</evidence>
<feature type="binding site" evidence="9">
    <location>
        <position position="71"/>
    </location>
    <ligand>
        <name>Ca(2+)</name>
        <dbReference type="ChEBI" id="CHEBI:29108"/>
        <label>2</label>
    </ligand>
</feature>
<gene>
    <name evidence="11" type="ORF">EPI10_020464</name>
</gene>
<dbReference type="EMBL" id="SMMG02000003">
    <property type="protein sequence ID" value="KAA3479999.1"/>
    <property type="molecule type" value="Genomic_DNA"/>
</dbReference>
<evidence type="ECO:0000256" key="2">
    <source>
        <dbReference type="ARBA" id="ARBA00006873"/>
    </source>
</evidence>
<organism evidence="11 12">
    <name type="scientific">Gossypium australe</name>
    <dbReference type="NCBI Taxonomy" id="47621"/>
    <lineage>
        <taxon>Eukaryota</taxon>
        <taxon>Viridiplantae</taxon>
        <taxon>Streptophyta</taxon>
        <taxon>Embryophyta</taxon>
        <taxon>Tracheophyta</taxon>
        <taxon>Spermatophyta</taxon>
        <taxon>Magnoliopsida</taxon>
        <taxon>eudicotyledons</taxon>
        <taxon>Gunneridae</taxon>
        <taxon>Pentapetalae</taxon>
        <taxon>rosids</taxon>
        <taxon>malvids</taxon>
        <taxon>Malvales</taxon>
        <taxon>Malvaceae</taxon>
        <taxon>Malvoideae</taxon>
        <taxon>Gossypium</taxon>
    </lineage>
</organism>